<organism evidence="1 2">
    <name type="scientific">Phialemonium atrogriseum</name>
    <dbReference type="NCBI Taxonomy" id="1093897"/>
    <lineage>
        <taxon>Eukaryota</taxon>
        <taxon>Fungi</taxon>
        <taxon>Dikarya</taxon>
        <taxon>Ascomycota</taxon>
        <taxon>Pezizomycotina</taxon>
        <taxon>Sordariomycetes</taxon>
        <taxon>Sordariomycetidae</taxon>
        <taxon>Cephalothecales</taxon>
        <taxon>Cephalothecaceae</taxon>
        <taxon>Phialemonium</taxon>
    </lineage>
</organism>
<evidence type="ECO:0000313" key="2">
    <source>
        <dbReference type="Proteomes" id="UP001244011"/>
    </source>
</evidence>
<reference evidence="1" key="1">
    <citation type="submission" date="2023-06" db="EMBL/GenBank/DDBJ databases">
        <title>Genome-scale phylogeny and comparative genomics of the fungal order Sordariales.</title>
        <authorList>
            <consortium name="Lawrence Berkeley National Laboratory"/>
            <person name="Hensen N."/>
            <person name="Bonometti L."/>
            <person name="Westerberg I."/>
            <person name="Brannstrom I.O."/>
            <person name="Guillou S."/>
            <person name="Cros-Aarteil S."/>
            <person name="Calhoun S."/>
            <person name="Haridas S."/>
            <person name="Kuo A."/>
            <person name="Mondo S."/>
            <person name="Pangilinan J."/>
            <person name="Riley R."/>
            <person name="Labutti K."/>
            <person name="Andreopoulos B."/>
            <person name="Lipzen A."/>
            <person name="Chen C."/>
            <person name="Yanf M."/>
            <person name="Daum C."/>
            <person name="Ng V."/>
            <person name="Clum A."/>
            <person name="Steindorff A."/>
            <person name="Ohm R."/>
            <person name="Martin F."/>
            <person name="Silar P."/>
            <person name="Natvig D."/>
            <person name="Lalanne C."/>
            <person name="Gautier V."/>
            <person name="Ament-Velasquez S.L."/>
            <person name="Kruys A."/>
            <person name="Hutchinson M.I."/>
            <person name="Powell A.J."/>
            <person name="Barry K."/>
            <person name="Miller A.N."/>
            <person name="Grigoriev I.V."/>
            <person name="Debuchy R."/>
            <person name="Gladieux P."/>
            <person name="Thoren M.H."/>
            <person name="Johannesson H."/>
        </authorList>
    </citation>
    <scope>NUCLEOTIDE SEQUENCE</scope>
    <source>
        <strain evidence="1">8032-3</strain>
    </source>
</reference>
<dbReference type="Proteomes" id="UP001244011">
    <property type="component" value="Unassembled WGS sequence"/>
</dbReference>
<dbReference type="AlphaFoldDB" id="A0AAJ0BPN9"/>
<gene>
    <name evidence="1" type="ORF">QBC33DRAFT_623972</name>
</gene>
<sequence length="363" mass="39334">MGVGPDHFGGQAHVDFWFFGFNIDVGDVRLGNPPISLADFFFFELIRSTGQPGEFRSTDTISSSMENRAIALHKWTVEPDLALVTTPDAVPGQPFLPLHQPRQGVRYQRLLTDDAPAHNPHHPIGTVGPTTGAVYSMPMHALTGATSSLDITVEHDCTRPVQLDAFILNPAVVDDGPTLIAPSRSPTNYVSLRLSNSAIQLPAEISQDRTYFLDPDLATPDKTNFIESHASRLLAKALITCRPNMTGIFAMGRLILTKDVPNVFDAEKQAAPTSWMRDHGGVHVTGLDLANDRTLVAHRQWKWLQPYSLLTPSPASAGPGTVAAMTKPTAYMSFSARQEAEDRSGPVYLCGRLLAVGGSTAGE</sequence>
<name>A0AAJ0BPN9_9PEZI</name>
<keyword evidence="2" id="KW-1185">Reference proteome</keyword>
<dbReference type="GeneID" id="85316109"/>
<accession>A0AAJ0BPN9</accession>
<proteinExistence type="predicted"/>
<dbReference type="RefSeq" id="XP_060278229.1">
    <property type="nucleotide sequence ID" value="XM_060432922.1"/>
</dbReference>
<dbReference type="EMBL" id="MU839044">
    <property type="protein sequence ID" value="KAK1762016.1"/>
    <property type="molecule type" value="Genomic_DNA"/>
</dbReference>
<comment type="caution">
    <text evidence="1">The sequence shown here is derived from an EMBL/GenBank/DDBJ whole genome shotgun (WGS) entry which is preliminary data.</text>
</comment>
<protein>
    <submittedName>
        <fullName evidence="1">Uncharacterized protein</fullName>
    </submittedName>
</protein>
<evidence type="ECO:0000313" key="1">
    <source>
        <dbReference type="EMBL" id="KAK1762016.1"/>
    </source>
</evidence>